<keyword evidence="2" id="KW-1185">Reference proteome</keyword>
<sequence>MRLAALAAEGQTLTYGALARDLGLRMGELTAALEDLMEQDAALGRPFRAVLCEGRLSRGLPAAGFFLKAAALGRFAPGQDEAAFAMAERAALWAAPPLTDC</sequence>
<name>A0A2T4J7E8_FUSBL</name>
<evidence type="ECO:0000313" key="1">
    <source>
        <dbReference type="EMBL" id="PTE13836.1"/>
    </source>
</evidence>
<evidence type="ECO:0000313" key="2">
    <source>
        <dbReference type="Proteomes" id="UP000241362"/>
    </source>
</evidence>
<protein>
    <submittedName>
        <fullName evidence="1">Uncharacterized protein</fullName>
    </submittedName>
</protein>
<comment type="caution">
    <text evidence="1">The sequence shown here is derived from an EMBL/GenBank/DDBJ whole genome shotgun (WGS) entry which is preliminary data.</text>
</comment>
<proteinExistence type="predicted"/>
<organism evidence="1 2">
    <name type="scientific">Fuscovulum blasticum DSM 2131</name>
    <dbReference type="NCBI Taxonomy" id="1188250"/>
    <lineage>
        <taxon>Bacteria</taxon>
        <taxon>Pseudomonadati</taxon>
        <taxon>Pseudomonadota</taxon>
        <taxon>Alphaproteobacteria</taxon>
        <taxon>Rhodobacterales</taxon>
        <taxon>Paracoccaceae</taxon>
        <taxon>Pseudogemmobacter</taxon>
    </lineage>
</organism>
<dbReference type="AlphaFoldDB" id="A0A2T4J7E8"/>
<gene>
    <name evidence="1" type="ORF">C5F44_12370</name>
</gene>
<dbReference type="EMBL" id="PZKE01000011">
    <property type="protein sequence ID" value="PTE13836.1"/>
    <property type="molecule type" value="Genomic_DNA"/>
</dbReference>
<accession>A0A2T4J7E8</accession>
<reference evidence="1 2" key="1">
    <citation type="submission" date="2018-03" db="EMBL/GenBank/DDBJ databases">
        <title>Rhodobacter blasticus.</title>
        <authorList>
            <person name="Meyer T.E."/>
            <person name="Miller S."/>
            <person name="Lodha T."/>
            <person name="Gandham S."/>
            <person name="Chintalapati S."/>
            <person name="Chintalapati V.R."/>
        </authorList>
    </citation>
    <scope>NUCLEOTIDE SEQUENCE [LARGE SCALE GENOMIC DNA]</scope>
    <source>
        <strain evidence="1 2">DSM 2131</strain>
    </source>
</reference>
<dbReference type="Proteomes" id="UP000241362">
    <property type="component" value="Unassembled WGS sequence"/>
</dbReference>